<comment type="similarity">
    <text evidence="2 4">Belongs to the nucleosome assembly protein (NAP) family.</text>
</comment>
<dbReference type="Gene3D" id="3.30.1120.90">
    <property type="entry name" value="Nucleosome assembly protein"/>
    <property type="match status" value="1"/>
</dbReference>
<reference evidence="6" key="1">
    <citation type="journal article" date="2015" name="Insect Biochem. Mol. Biol.">
        <title>An insight into the sialome of the horse fly, Tabanus bromius.</title>
        <authorList>
            <person name="Ribeiro J.M."/>
            <person name="Kazimirova M."/>
            <person name="Takac P."/>
            <person name="Andersen J.F."/>
            <person name="Francischetti I.M."/>
        </authorList>
    </citation>
    <scope>NUCLEOTIDE SEQUENCE</scope>
</reference>
<proteinExistence type="evidence at transcript level"/>
<dbReference type="InterPro" id="IPR002164">
    <property type="entry name" value="NAP_family"/>
</dbReference>
<organism evidence="6">
    <name type="scientific">Tabanus bromius</name>
    <name type="common">Band-eyed brown horse fly</name>
    <dbReference type="NCBI Taxonomy" id="304241"/>
    <lineage>
        <taxon>Eukaryota</taxon>
        <taxon>Metazoa</taxon>
        <taxon>Ecdysozoa</taxon>
        <taxon>Arthropoda</taxon>
        <taxon>Hexapoda</taxon>
        <taxon>Insecta</taxon>
        <taxon>Pterygota</taxon>
        <taxon>Neoptera</taxon>
        <taxon>Endopterygota</taxon>
        <taxon>Diptera</taxon>
        <taxon>Brachycera</taxon>
        <taxon>Tabanomorpha</taxon>
        <taxon>Tabanoidea</taxon>
        <taxon>Tabanidae</taxon>
        <taxon>Tabanus</taxon>
    </lineage>
</organism>
<dbReference type="InterPro" id="IPR037231">
    <property type="entry name" value="NAP-like_sf"/>
</dbReference>
<dbReference type="AlphaFoldDB" id="A0A0K8TT49"/>
<dbReference type="FunFam" id="1.20.5.1500:FF:000001">
    <property type="entry name" value="Nucleosome assembly protein 1-like 1"/>
    <property type="match status" value="1"/>
</dbReference>
<accession>A0A0K8TT49</accession>
<dbReference type="SUPFAM" id="SSF143113">
    <property type="entry name" value="NAP-like"/>
    <property type="match status" value="1"/>
</dbReference>
<sequence length="386" mass="45308">NKNVEAALEANESDGDGKIITHSPYNSFENMSATVRRQVLKEMCKMLPEKIQNRVVALKNLQLEQLKIESEFYKEVYELERKYQGLYQPLFDKRKKIVNGEIDPPKEEAGWKSEERENDEVTQRMKELTMEITKNIKEKYPEDSKGVPDFWLTIFRSSEILSEMVQPHDEPVFKKLQDIRIVYAENPMSYTLEFYFDKNEYFSNRVLTKQYFLKTAIDEEDPFDFDGPEIYKCVGCNIDWEKGMNLTIKTIRKKQKHKARGAVRTITKQVPNDSFFNFFNPPEGQDDKSKIDDESQGILITDFEIGHLLRDRIIPKAVLYYTGDIIDDEDDDDDEEEDEEEEWDEDEVGEDSDYDEEEGHVKDTHKKKVKSKKDAPIANPNECPNQ</sequence>
<feature type="region of interest" description="Disordered" evidence="5">
    <location>
        <begin position="325"/>
        <end position="386"/>
    </location>
</feature>
<dbReference type="GO" id="GO:0005634">
    <property type="term" value="C:nucleus"/>
    <property type="evidence" value="ECO:0007669"/>
    <property type="project" value="UniProtKB-SubCell"/>
</dbReference>
<keyword evidence="3" id="KW-0539">Nucleus</keyword>
<dbReference type="EMBL" id="GDAI01000282">
    <property type="protein sequence ID" value="JAI17321.1"/>
    <property type="molecule type" value="mRNA"/>
</dbReference>
<evidence type="ECO:0000256" key="5">
    <source>
        <dbReference type="SAM" id="MobiDB-lite"/>
    </source>
</evidence>
<dbReference type="GO" id="GO:0006334">
    <property type="term" value="P:nucleosome assembly"/>
    <property type="evidence" value="ECO:0007669"/>
    <property type="project" value="InterPro"/>
</dbReference>
<feature type="compositionally biased region" description="Acidic residues" evidence="5">
    <location>
        <begin position="325"/>
        <end position="358"/>
    </location>
</feature>
<evidence type="ECO:0000256" key="4">
    <source>
        <dbReference type="RuleBase" id="RU003876"/>
    </source>
</evidence>
<name>A0A0K8TT49_TABBR</name>
<dbReference type="FunFam" id="3.30.1120.90:FF:000001">
    <property type="entry name" value="Nucleosome assembly protein 1-like 1"/>
    <property type="match status" value="1"/>
</dbReference>
<feature type="non-terminal residue" evidence="6">
    <location>
        <position position="1"/>
    </location>
</feature>
<evidence type="ECO:0000256" key="2">
    <source>
        <dbReference type="ARBA" id="ARBA00009947"/>
    </source>
</evidence>
<comment type="subcellular location">
    <subcellularLocation>
        <location evidence="1">Nucleus</location>
    </subcellularLocation>
</comment>
<evidence type="ECO:0000256" key="1">
    <source>
        <dbReference type="ARBA" id="ARBA00004123"/>
    </source>
</evidence>
<dbReference type="Pfam" id="PF00956">
    <property type="entry name" value="NAP"/>
    <property type="match status" value="1"/>
</dbReference>
<evidence type="ECO:0000256" key="3">
    <source>
        <dbReference type="ARBA" id="ARBA00023242"/>
    </source>
</evidence>
<evidence type="ECO:0000313" key="6">
    <source>
        <dbReference type="EMBL" id="JAI17321.1"/>
    </source>
</evidence>
<protein>
    <submittedName>
        <fullName evidence="6">Putative nucleosome assembly protein nap-1</fullName>
    </submittedName>
</protein>
<dbReference type="PANTHER" id="PTHR11875">
    <property type="entry name" value="TESTIS-SPECIFIC Y-ENCODED PROTEIN"/>
    <property type="match status" value="1"/>
</dbReference>
<dbReference type="Gene3D" id="1.20.5.1500">
    <property type="match status" value="1"/>
</dbReference>